<name>A0ABS8JDN6_9GAMM</name>
<evidence type="ECO:0000313" key="1">
    <source>
        <dbReference type="EMBL" id="MCC8361673.1"/>
    </source>
</evidence>
<accession>A0ABS8JDN6</accession>
<proteinExistence type="predicted"/>
<keyword evidence="2" id="KW-1185">Reference proteome</keyword>
<gene>
    <name evidence="1" type="ORF">LK996_01055</name>
</gene>
<sequence length="67" mass="7855">MIAKAIQPGSDEAFETTFETVVREVFHGEPWEQVEPDAARAFEVLAHDIDSANWRRVRDHLRDTWHH</sequence>
<protein>
    <submittedName>
        <fullName evidence="1">Uncharacterized protein</fullName>
    </submittedName>
</protein>
<dbReference type="EMBL" id="JAJGAK010000001">
    <property type="protein sequence ID" value="MCC8361673.1"/>
    <property type="molecule type" value="Genomic_DNA"/>
</dbReference>
<organism evidence="1 2">
    <name type="scientific">Noviluteimonas lactosilytica</name>
    <dbReference type="NCBI Taxonomy" id="2888523"/>
    <lineage>
        <taxon>Bacteria</taxon>
        <taxon>Pseudomonadati</taxon>
        <taxon>Pseudomonadota</taxon>
        <taxon>Gammaproteobacteria</taxon>
        <taxon>Lysobacterales</taxon>
        <taxon>Lysobacteraceae</taxon>
        <taxon>Noviluteimonas</taxon>
    </lineage>
</organism>
<comment type="caution">
    <text evidence="1">The sequence shown here is derived from an EMBL/GenBank/DDBJ whole genome shotgun (WGS) entry which is preliminary data.</text>
</comment>
<dbReference type="RefSeq" id="WP_230525327.1">
    <property type="nucleotide sequence ID" value="NZ_JAJGAK010000001.1"/>
</dbReference>
<evidence type="ECO:0000313" key="2">
    <source>
        <dbReference type="Proteomes" id="UP001165293"/>
    </source>
</evidence>
<dbReference type="Proteomes" id="UP001165293">
    <property type="component" value="Unassembled WGS sequence"/>
</dbReference>
<reference evidence="1" key="1">
    <citation type="submission" date="2021-10" db="EMBL/GenBank/DDBJ databases">
        <authorList>
            <person name="Lyu M."/>
            <person name="Wang X."/>
            <person name="Meng X."/>
            <person name="Xu K."/>
        </authorList>
    </citation>
    <scope>NUCLEOTIDE SEQUENCE</scope>
    <source>
        <strain evidence="1">A6</strain>
    </source>
</reference>